<proteinExistence type="predicted"/>
<dbReference type="GO" id="GO:0001164">
    <property type="term" value="F:RNA polymerase I core promoter sequence-specific DNA binding"/>
    <property type="evidence" value="ECO:0007669"/>
    <property type="project" value="TreeGrafter"/>
</dbReference>
<keyword evidence="2" id="KW-1185">Reference proteome</keyword>
<dbReference type="InterPro" id="IPR038801">
    <property type="entry name" value="TAF1C"/>
</dbReference>
<dbReference type="PANTHER" id="PTHR15319">
    <property type="entry name" value="TATA BOX-BINDING PROTEIN ASSOCIATED FACTOR RNA POLYMERASE I SUBUNIT C"/>
    <property type="match status" value="1"/>
</dbReference>
<organism evidence="1 2">
    <name type="scientific">Eptatretus burgeri</name>
    <name type="common">Inshore hagfish</name>
    <dbReference type="NCBI Taxonomy" id="7764"/>
    <lineage>
        <taxon>Eukaryota</taxon>
        <taxon>Metazoa</taxon>
        <taxon>Chordata</taxon>
        <taxon>Craniata</taxon>
        <taxon>Vertebrata</taxon>
        <taxon>Cyclostomata</taxon>
        <taxon>Myxini</taxon>
        <taxon>Myxiniformes</taxon>
        <taxon>Myxinidae</taxon>
        <taxon>Eptatretinae</taxon>
        <taxon>Eptatretus</taxon>
    </lineage>
</organism>
<dbReference type="Proteomes" id="UP000694388">
    <property type="component" value="Unplaced"/>
</dbReference>
<evidence type="ECO:0000313" key="1">
    <source>
        <dbReference type="Ensembl" id="ENSEBUP00000018289.1"/>
    </source>
</evidence>
<reference evidence="1" key="2">
    <citation type="submission" date="2025-09" db="UniProtKB">
        <authorList>
            <consortium name="Ensembl"/>
        </authorList>
    </citation>
    <scope>IDENTIFICATION</scope>
</reference>
<dbReference type="Ensembl" id="ENSEBUT00000018866.1">
    <property type="protein sequence ID" value="ENSEBUP00000018289.1"/>
    <property type="gene ID" value="ENSEBUG00000011410.1"/>
</dbReference>
<dbReference type="GO" id="GO:0001650">
    <property type="term" value="C:fibrillar center"/>
    <property type="evidence" value="ECO:0007669"/>
    <property type="project" value="TreeGrafter"/>
</dbReference>
<name>A0A8C4QNR0_EPTBU</name>
<evidence type="ECO:0000313" key="2">
    <source>
        <dbReference type="Proteomes" id="UP000694388"/>
    </source>
</evidence>
<protein>
    <submittedName>
        <fullName evidence="1">Uncharacterized protein</fullName>
    </submittedName>
</protein>
<dbReference type="GeneTree" id="ENSGT00940000181177"/>
<dbReference type="PANTHER" id="PTHR15319:SF1">
    <property type="entry name" value="TATA BOX-BINDING PROTEIN-ASSOCIATED FACTOR RNA POLYMERASE I SUBUNIT C"/>
    <property type="match status" value="1"/>
</dbReference>
<reference evidence="1" key="1">
    <citation type="submission" date="2025-08" db="UniProtKB">
        <authorList>
            <consortium name="Ensembl"/>
        </authorList>
    </citation>
    <scope>IDENTIFICATION</scope>
</reference>
<dbReference type="AlphaFoldDB" id="A0A8C4QNR0"/>
<accession>A0A8C4QNR0</accession>
<sequence length="324" mass="35633">MDAPRGSAAFPSRLFPSFYETGPVCDEFVSFAPWTVLGSAQDPGNQGSSKWLTARIHGHDPWALVDPVAWPLLPPNDICKIRDLDCVMHQKKSPVSSVGGKYQRKPVSSYLRQVNNLMEDYPEVLFHSVGQHLEANFTFRTTQPGDGRQCVVIPKLMKNGRYGWQMIKLARLLGTALHEVPPRCLSSLFNEDVQSDITAGFNQQETATGGSLQFQQLEGRPNHGVLAFATGSAMDTLAFQGLACNCQRRTCGRSCLVPLQTRVLFHLQGCIHQISSSSIHGDVYAGVRSDYFCGLWKLPSGDLAQSHCIEVVGLKTPATCLALR</sequence>